<dbReference type="OrthoDB" id="9809275at2"/>
<evidence type="ECO:0000256" key="2">
    <source>
        <dbReference type="ARBA" id="ARBA00022840"/>
    </source>
</evidence>
<evidence type="ECO:0000259" key="3">
    <source>
        <dbReference type="Pfam" id="PF01636"/>
    </source>
</evidence>
<dbReference type="RefSeq" id="WP_007020973.1">
    <property type="nucleotide sequence ID" value="NZ_CH724125.1"/>
</dbReference>
<evidence type="ECO:0000256" key="1">
    <source>
        <dbReference type="ARBA" id="ARBA00022741"/>
    </source>
</evidence>
<organism evidence="4 5">
    <name type="scientific">Neptuniibacter caesariensis</name>
    <dbReference type="NCBI Taxonomy" id="207954"/>
    <lineage>
        <taxon>Bacteria</taxon>
        <taxon>Pseudomonadati</taxon>
        <taxon>Pseudomonadota</taxon>
        <taxon>Gammaproteobacteria</taxon>
        <taxon>Oceanospirillales</taxon>
        <taxon>Oceanospirillaceae</taxon>
        <taxon>Neptuniibacter</taxon>
    </lineage>
</organism>
<feature type="domain" description="Aminoglycoside phosphotransferase" evidence="3">
    <location>
        <begin position="30"/>
        <end position="252"/>
    </location>
</feature>
<dbReference type="InterPro" id="IPR002575">
    <property type="entry name" value="Aminoglycoside_PTrfase"/>
</dbReference>
<accession>A0A7U8C3L1</accession>
<dbReference type="AlphaFoldDB" id="A0A7U8C3L1"/>
<dbReference type="Pfam" id="PF01636">
    <property type="entry name" value="APH"/>
    <property type="match status" value="1"/>
</dbReference>
<keyword evidence="1" id="KW-0547">Nucleotide-binding</keyword>
<protein>
    <recommendedName>
        <fullName evidence="3">Aminoglycoside phosphotransferase domain-containing protein</fullName>
    </recommendedName>
</protein>
<gene>
    <name evidence="4" type="ORF">MED92_16540</name>
</gene>
<dbReference type="Gene3D" id="3.30.200.20">
    <property type="entry name" value="Phosphorylase Kinase, domain 1"/>
    <property type="match status" value="1"/>
</dbReference>
<proteinExistence type="predicted"/>
<comment type="caution">
    <text evidence="4">The sequence shown here is derived from an EMBL/GenBank/DDBJ whole genome shotgun (WGS) entry which is preliminary data.</text>
</comment>
<dbReference type="PANTHER" id="PTHR33540:SF1">
    <property type="entry name" value="N-ACETYLMURAMATE_N-ACETYLGLUCOSAMINE KINASE"/>
    <property type="match status" value="1"/>
</dbReference>
<dbReference type="Proteomes" id="UP000002171">
    <property type="component" value="Unassembled WGS sequence"/>
</dbReference>
<dbReference type="PANTHER" id="PTHR33540">
    <property type="entry name" value="TRNA THREONYLCARBAMOYLADENOSINE BIOSYNTHESIS PROTEIN TSAE"/>
    <property type="match status" value="1"/>
</dbReference>
<keyword evidence="2" id="KW-0067">ATP-binding</keyword>
<keyword evidence="5" id="KW-1185">Reference proteome</keyword>
<dbReference type="Gene3D" id="3.90.1200.10">
    <property type="match status" value="1"/>
</dbReference>
<evidence type="ECO:0000313" key="4">
    <source>
        <dbReference type="EMBL" id="EAR60873.1"/>
    </source>
</evidence>
<evidence type="ECO:0000313" key="5">
    <source>
        <dbReference type="Proteomes" id="UP000002171"/>
    </source>
</evidence>
<dbReference type="EMBL" id="AAOW01000013">
    <property type="protein sequence ID" value="EAR60873.1"/>
    <property type="molecule type" value="Genomic_DNA"/>
</dbReference>
<reference evidence="4 5" key="1">
    <citation type="submission" date="2006-02" db="EMBL/GenBank/DDBJ databases">
        <authorList>
            <person name="Pinhassi J."/>
            <person name="Pedros-Alio C."/>
            <person name="Ferriera S."/>
            <person name="Johnson J."/>
            <person name="Kravitz S."/>
            <person name="Halpern A."/>
            <person name="Remington K."/>
            <person name="Beeson K."/>
            <person name="Tran B."/>
            <person name="Rogers Y.-H."/>
            <person name="Friedman R."/>
            <person name="Venter J.C."/>
        </authorList>
    </citation>
    <scope>NUCLEOTIDE SEQUENCE [LARGE SCALE GENOMIC DNA]</scope>
    <source>
        <strain evidence="4 5">MED92</strain>
    </source>
</reference>
<name>A0A7U8C3L1_NEPCE</name>
<sequence length="349" mass="39949">MDQRYTELRTWLKQVLTQFTEFSPESWELASVSGDASFRRYFRAVSNGKSWIAVDAPPDKENSLPFINVARALEQHSVAVPHIYEADLELGFMLLSDLGDELLLSQLNDDTSDELYGNALATLINIQSCPQPLSGALPEYDLPLLQREVDLFPEWFLEKLLGIELDQTDQLMLKLLFDYLLDAALEQPKVFVHRDYHSRNLMCCGDGLGVIDFQDAVIGPVTYDLVSLLRDCYIDWPEEKVYGWVEGYRQALIQRGQVMPDQFHFNRWFDLMGAQRHLKAIGIFARLNIRDGKFGYLGDIPRTMNYLIGVAAKTEALKPVAGWLVVKVLPAMRKSEHFANDVLDHWVME</sequence>
<dbReference type="SUPFAM" id="SSF56112">
    <property type="entry name" value="Protein kinase-like (PK-like)"/>
    <property type="match status" value="1"/>
</dbReference>
<dbReference type="GO" id="GO:0005524">
    <property type="term" value="F:ATP binding"/>
    <property type="evidence" value="ECO:0007669"/>
    <property type="project" value="UniProtKB-KW"/>
</dbReference>
<dbReference type="InterPro" id="IPR011009">
    <property type="entry name" value="Kinase-like_dom_sf"/>
</dbReference>